<keyword evidence="3" id="KW-0336">GPI-anchor</keyword>
<dbReference type="PANTHER" id="PTHR10963">
    <property type="entry name" value="GLYCOSYL HYDROLASE-RELATED"/>
    <property type="match status" value="1"/>
</dbReference>
<name>A0A9W9TW25_9EURO</name>
<evidence type="ECO:0000256" key="2">
    <source>
        <dbReference type="ARBA" id="ARBA00022475"/>
    </source>
</evidence>
<dbReference type="GeneID" id="83197484"/>
<dbReference type="GO" id="GO:0098552">
    <property type="term" value="C:side of membrane"/>
    <property type="evidence" value="ECO:0007669"/>
    <property type="project" value="UniProtKB-KW"/>
</dbReference>
<dbReference type="Gene3D" id="2.60.120.200">
    <property type="match status" value="1"/>
</dbReference>
<feature type="domain" description="GH16" evidence="7">
    <location>
        <begin position="23"/>
        <end position="270"/>
    </location>
</feature>
<reference evidence="8" key="2">
    <citation type="journal article" date="2023" name="IMA Fungus">
        <title>Comparative genomic study of the Penicillium genus elucidates a diverse pangenome and 15 lateral gene transfer events.</title>
        <authorList>
            <person name="Petersen C."/>
            <person name="Sorensen T."/>
            <person name="Nielsen M.R."/>
            <person name="Sondergaard T.E."/>
            <person name="Sorensen J.L."/>
            <person name="Fitzpatrick D.A."/>
            <person name="Frisvad J.C."/>
            <person name="Nielsen K.L."/>
        </authorList>
    </citation>
    <scope>NUCLEOTIDE SEQUENCE</scope>
    <source>
        <strain evidence="8">IBT 19713</strain>
    </source>
</reference>
<evidence type="ECO:0000256" key="4">
    <source>
        <dbReference type="ARBA" id="ARBA00023288"/>
    </source>
</evidence>
<organism evidence="8 9">
    <name type="scientific">Penicillium chermesinum</name>
    <dbReference type="NCBI Taxonomy" id="63820"/>
    <lineage>
        <taxon>Eukaryota</taxon>
        <taxon>Fungi</taxon>
        <taxon>Dikarya</taxon>
        <taxon>Ascomycota</taxon>
        <taxon>Pezizomycotina</taxon>
        <taxon>Eurotiomycetes</taxon>
        <taxon>Eurotiomycetidae</taxon>
        <taxon>Eurotiales</taxon>
        <taxon>Aspergillaceae</taxon>
        <taxon>Penicillium</taxon>
    </lineage>
</organism>
<dbReference type="OrthoDB" id="192832at2759"/>
<dbReference type="RefSeq" id="XP_058333322.1">
    <property type="nucleotide sequence ID" value="XM_058470181.1"/>
</dbReference>
<comment type="caution">
    <text evidence="8">The sequence shown here is derived from an EMBL/GenBank/DDBJ whole genome shotgun (WGS) entry which is preliminary data.</text>
</comment>
<proteinExistence type="predicted"/>
<reference evidence="8" key="1">
    <citation type="submission" date="2022-11" db="EMBL/GenBank/DDBJ databases">
        <authorList>
            <person name="Petersen C."/>
        </authorList>
    </citation>
    <scope>NUCLEOTIDE SEQUENCE</scope>
    <source>
        <strain evidence="8">IBT 19713</strain>
    </source>
</reference>
<feature type="region of interest" description="Disordered" evidence="5">
    <location>
        <begin position="322"/>
        <end position="349"/>
    </location>
</feature>
<evidence type="ECO:0000256" key="6">
    <source>
        <dbReference type="SAM" id="SignalP"/>
    </source>
</evidence>
<keyword evidence="3" id="KW-0325">Glycoprotein</keyword>
<keyword evidence="2" id="KW-1003">Cell membrane</keyword>
<dbReference type="PANTHER" id="PTHR10963:SF24">
    <property type="entry name" value="GLYCOSIDASE C21B10.07-RELATED"/>
    <property type="match status" value="1"/>
</dbReference>
<dbReference type="PROSITE" id="PS51762">
    <property type="entry name" value="GH16_2"/>
    <property type="match status" value="1"/>
</dbReference>
<dbReference type="AlphaFoldDB" id="A0A9W9TW25"/>
<accession>A0A9W9TW25</accession>
<evidence type="ECO:0000256" key="5">
    <source>
        <dbReference type="SAM" id="MobiDB-lite"/>
    </source>
</evidence>
<gene>
    <name evidence="8" type="ORF">N7468_000884</name>
</gene>
<dbReference type="InterPro" id="IPR000757">
    <property type="entry name" value="Beta-glucanase-like"/>
</dbReference>
<evidence type="ECO:0000256" key="1">
    <source>
        <dbReference type="ARBA" id="ARBA00004609"/>
    </source>
</evidence>
<dbReference type="GO" id="GO:0005886">
    <property type="term" value="C:plasma membrane"/>
    <property type="evidence" value="ECO:0007669"/>
    <property type="project" value="UniProtKB-SubCell"/>
</dbReference>
<protein>
    <submittedName>
        <fullName evidence="8">Concanavalin A-like lectin/glucanase domain-containing protein</fullName>
    </submittedName>
</protein>
<sequence length="349" mass="37092">MHVLSTLGLSLLVSVAAGWQLQEDYGNDSSFFDKFTFFTDEDPTHGFVTYVDQSTATSAGLISANDGTVHIGVDSTNSIDPNGAGRQSVRISSTATYSVGTLSYSRFGTYARDCVWKLACLPWPAEGEIDIIEYVNTNQQNQMTLHTSPGCSITNYGSGTSAGSTDCEGSNGCGVIDTDPNSLGSGFNNAGGGVYATQWAADSISIWFFPRNSITSDITNGTPDPTQWGTPVASFGGSSCNFSTAFANMQIVFDITFCGDWAGSSGSYQCGGGATCQQYVADTPSAYSDSYWGINSLKVYTGTGSQKRAEVPKVNHAHAAEHINRRSNHHARPGPRPNLKSRRDTMAGL</sequence>
<evidence type="ECO:0000313" key="9">
    <source>
        <dbReference type="Proteomes" id="UP001150941"/>
    </source>
</evidence>
<evidence type="ECO:0000313" key="8">
    <source>
        <dbReference type="EMBL" id="KAJ5245901.1"/>
    </source>
</evidence>
<dbReference type="GO" id="GO:0004553">
    <property type="term" value="F:hydrolase activity, hydrolyzing O-glycosyl compounds"/>
    <property type="evidence" value="ECO:0007669"/>
    <property type="project" value="InterPro"/>
</dbReference>
<dbReference type="CDD" id="cd02181">
    <property type="entry name" value="GH16_fungal_Lam16A_glucanase"/>
    <property type="match status" value="1"/>
</dbReference>
<feature type="chain" id="PRO_5040972811" evidence="6">
    <location>
        <begin position="19"/>
        <end position="349"/>
    </location>
</feature>
<dbReference type="SUPFAM" id="SSF49899">
    <property type="entry name" value="Concanavalin A-like lectins/glucanases"/>
    <property type="match status" value="1"/>
</dbReference>
<evidence type="ECO:0000259" key="7">
    <source>
        <dbReference type="PROSITE" id="PS51762"/>
    </source>
</evidence>
<keyword evidence="6" id="KW-0732">Signal</keyword>
<dbReference type="InterPro" id="IPR050546">
    <property type="entry name" value="Glycosyl_Hydrlase_16"/>
</dbReference>
<evidence type="ECO:0000256" key="3">
    <source>
        <dbReference type="ARBA" id="ARBA00022622"/>
    </source>
</evidence>
<keyword evidence="3" id="KW-0472">Membrane</keyword>
<dbReference type="GO" id="GO:0009251">
    <property type="term" value="P:glucan catabolic process"/>
    <property type="evidence" value="ECO:0007669"/>
    <property type="project" value="TreeGrafter"/>
</dbReference>
<comment type="subcellular location">
    <subcellularLocation>
        <location evidence="1">Cell membrane</location>
        <topology evidence="1">Lipid-anchor</topology>
        <topology evidence="1">GPI-anchor</topology>
    </subcellularLocation>
</comment>
<keyword evidence="9" id="KW-1185">Reference proteome</keyword>
<dbReference type="Pfam" id="PF26113">
    <property type="entry name" value="GH16_XgeA"/>
    <property type="match status" value="1"/>
</dbReference>
<keyword evidence="4" id="KW-0449">Lipoprotein</keyword>
<dbReference type="EMBL" id="JAPQKS010000002">
    <property type="protein sequence ID" value="KAJ5245901.1"/>
    <property type="molecule type" value="Genomic_DNA"/>
</dbReference>
<dbReference type="InterPro" id="IPR013320">
    <property type="entry name" value="ConA-like_dom_sf"/>
</dbReference>
<dbReference type="Proteomes" id="UP001150941">
    <property type="component" value="Unassembled WGS sequence"/>
</dbReference>
<feature type="signal peptide" evidence="6">
    <location>
        <begin position="1"/>
        <end position="18"/>
    </location>
</feature>